<comment type="caution">
    <text evidence="2">The sequence shown here is derived from an EMBL/GenBank/DDBJ whole genome shotgun (WGS) entry which is preliminary data.</text>
</comment>
<evidence type="ECO:0000313" key="3">
    <source>
        <dbReference type="Proteomes" id="UP001172457"/>
    </source>
</evidence>
<accession>A0AA38WQ10</accession>
<protein>
    <submittedName>
        <fullName evidence="2">Uncharacterized protein</fullName>
    </submittedName>
</protein>
<dbReference type="EMBL" id="JARYMX010000003">
    <property type="protein sequence ID" value="KAJ9557854.1"/>
    <property type="molecule type" value="Genomic_DNA"/>
</dbReference>
<evidence type="ECO:0000313" key="2">
    <source>
        <dbReference type="EMBL" id="KAJ9557854.1"/>
    </source>
</evidence>
<organism evidence="2 3">
    <name type="scientific">Centaurea solstitialis</name>
    <name type="common">yellow star-thistle</name>
    <dbReference type="NCBI Taxonomy" id="347529"/>
    <lineage>
        <taxon>Eukaryota</taxon>
        <taxon>Viridiplantae</taxon>
        <taxon>Streptophyta</taxon>
        <taxon>Embryophyta</taxon>
        <taxon>Tracheophyta</taxon>
        <taxon>Spermatophyta</taxon>
        <taxon>Magnoliopsida</taxon>
        <taxon>eudicotyledons</taxon>
        <taxon>Gunneridae</taxon>
        <taxon>Pentapetalae</taxon>
        <taxon>asterids</taxon>
        <taxon>campanulids</taxon>
        <taxon>Asterales</taxon>
        <taxon>Asteraceae</taxon>
        <taxon>Carduoideae</taxon>
        <taxon>Cardueae</taxon>
        <taxon>Centaureinae</taxon>
        <taxon>Centaurea</taxon>
    </lineage>
</organism>
<dbReference type="AlphaFoldDB" id="A0AA38WQ10"/>
<reference evidence="2" key="1">
    <citation type="submission" date="2023-03" db="EMBL/GenBank/DDBJ databases">
        <title>Chromosome-scale reference genome and RAD-based genetic map of yellow starthistle (Centaurea solstitialis) reveal putative structural variation and QTLs associated with invader traits.</title>
        <authorList>
            <person name="Reatini B."/>
            <person name="Cang F.A."/>
            <person name="Jiang Q."/>
            <person name="Mckibben M.T.W."/>
            <person name="Barker M.S."/>
            <person name="Rieseberg L.H."/>
            <person name="Dlugosch K.M."/>
        </authorList>
    </citation>
    <scope>NUCLEOTIDE SEQUENCE</scope>
    <source>
        <strain evidence="2">CAN-66</strain>
        <tissue evidence="2">Leaf</tissue>
    </source>
</reference>
<sequence>MVGQHGYTDPEVLPARLTSLVGATKIFQMRYNKSSKLGPIDFVMDRVFDDATPAAETNISSKRSSQDDVDDRNVKRITHHGKD</sequence>
<proteinExistence type="predicted"/>
<name>A0AA38WQ10_9ASTR</name>
<dbReference type="Proteomes" id="UP001172457">
    <property type="component" value="Chromosome 3"/>
</dbReference>
<feature type="region of interest" description="Disordered" evidence="1">
    <location>
        <begin position="55"/>
        <end position="83"/>
    </location>
</feature>
<gene>
    <name evidence="2" type="ORF">OSB04_012468</name>
</gene>
<keyword evidence="3" id="KW-1185">Reference proteome</keyword>
<evidence type="ECO:0000256" key="1">
    <source>
        <dbReference type="SAM" id="MobiDB-lite"/>
    </source>
</evidence>